<dbReference type="SUPFAM" id="SSF56529">
    <property type="entry name" value="FAH"/>
    <property type="match status" value="1"/>
</dbReference>
<feature type="domain" description="Fumarylacetoacetase-like C-terminal" evidence="3">
    <location>
        <begin position="10"/>
        <end position="188"/>
    </location>
</feature>
<dbReference type="OMA" id="WNIAETI"/>
<comment type="caution">
    <text evidence="4">The sequence shown here is derived from an EMBL/GenBank/DDBJ whole genome shotgun (WGS) entry which is preliminary data.</text>
</comment>
<accession>A0A813D188</accession>
<sequence>QKLPENATREVKQPEDYKRPEWFICPMSSCILSGGQVEVPFGVEMAWEVELGIVISRACSNVSKEEAMDYVGGYVTVLDMTALSLGFEQMKYGLSWTRNKVQATWKPIGRFIKKSEIEDPHAVTLVCKVNGKEVARDSTALMKFSIAEQIADASALTPLQRGDVLLTGAGSLGPLKMGDEVEGFIEGLDVQYMVRTKLTEPKDAR</sequence>
<evidence type="ECO:0000256" key="1">
    <source>
        <dbReference type="ARBA" id="ARBA00010211"/>
    </source>
</evidence>
<proteinExistence type="inferred from homology"/>
<dbReference type="GO" id="GO:0005739">
    <property type="term" value="C:mitochondrion"/>
    <property type="evidence" value="ECO:0007669"/>
    <property type="project" value="TreeGrafter"/>
</dbReference>
<dbReference type="PANTHER" id="PTHR11820">
    <property type="entry name" value="ACYLPYRUVASE"/>
    <property type="match status" value="1"/>
</dbReference>
<dbReference type="GO" id="GO:0018773">
    <property type="term" value="F:acetylpyruvate hydrolase activity"/>
    <property type="evidence" value="ECO:0007669"/>
    <property type="project" value="TreeGrafter"/>
</dbReference>
<gene>
    <name evidence="4" type="ORF">PGLA1383_LOCUS990</name>
</gene>
<dbReference type="OrthoDB" id="411064at2759"/>
<dbReference type="Gene3D" id="3.90.850.10">
    <property type="entry name" value="Fumarylacetoacetase-like, C-terminal domain"/>
    <property type="match status" value="1"/>
</dbReference>
<dbReference type="EMBL" id="CAJNNV010000261">
    <property type="protein sequence ID" value="CAE8581984.1"/>
    <property type="molecule type" value="Genomic_DNA"/>
</dbReference>
<comment type="similarity">
    <text evidence="1">Belongs to the FAH family.</text>
</comment>
<dbReference type="InterPro" id="IPR011234">
    <property type="entry name" value="Fumarylacetoacetase-like_C"/>
</dbReference>
<keyword evidence="2" id="KW-0479">Metal-binding</keyword>
<dbReference type="Pfam" id="PF01557">
    <property type="entry name" value="FAA_hydrolase"/>
    <property type="match status" value="1"/>
</dbReference>
<dbReference type="InterPro" id="IPR036663">
    <property type="entry name" value="Fumarylacetoacetase_C_sf"/>
</dbReference>
<feature type="non-terminal residue" evidence="4">
    <location>
        <position position="1"/>
    </location>
</feature>
<evidence type="ECO:0000259" key="3">
    <source>
        <dbReference type="Pfam" id="PF01557"/>
    </source>
</evidence>
<keyword evidence="5" id="KW-1185">Reference proteome</keyword>
<evidence type="ECO:0000313" key="4">
    <source>
        <dbReference type="EMBL" id="CAE8581984.1"/>
    </source>
</evidence>
<dbReference type="AlphaFoldDB" id="A0A813D188"/>
<evidence type="ECO:0000256" key="2">
    <source>
        <dbReference type="ARBA" id="ARBA00022723"/>
    </source>
</evidence>
<evidence type="ECO:0000313" key="5">
    <source>
        <dbReference type="Proteomes" id="UP000654075"/>
    </source>
</evidence>
<dbReference type="Proteomes" id="UP000654075">
    <property type="component" value="Unassembled WGS sequence"/>
</dbReference>
<reference evidence="4" key="1">
    <citation type="submission" date="2021-02" db="EMBL/GenBank/DDBJ databases">
        <authorList>
            <person name="Dougan E. K."/>
            <person name="Rhodes N."/>
            <person name="Thang M."/>
            <person name="Chan C."/>
        </authorList>
    </citation>
    <scope>NUCLEOTIDE SEQUENCE</scope>
</reference>
<dbReference type="GO" id="GO:0046872">
    <property type="term" value="F:metal ion binding"/>
    <property type="evidence" value="ECO:0007669"/>
    <property type="project" value="UniProtKB-KW"/>
</dbReference>
<name>A0A813D188_POLGL</name>
<dbReference type="PANTHER" id="PTHR11820:SF7">
    <property type="entry name" value="ACYLPYRUVASE FAHD1, MITOCHONDRIAL"/>
    <property type="match status" value="1"/>
</dbReference>
<protein>
    <recommendedName>
        <fullName evidence="3">Fumarylacetoacetase-like C-terminal domain-containing protein</fullName>
    </recommendedName>
</protein>
<organism evidence="4 5">
    <name type="scientific">Polarella glacialis</name>
    <name type="common">Dinoflagellate</name>
    <dbReference type="NCBI Taxonomy" id="89957"/>
    <lineage>
        <taxon>Eukaryota</taxon>
        <taxon>Sar</taxon>
        <taxon>Alveolata</taxon>
        <taxon>Dinophyceae</taxon>
        <taxon>Suessiales</taxon>
        <taxon>Suessiaceae</taxon>
        <taxon>Polarella</taxon>
    </lineage>
</organism>